<dbReference type="STRING" id="314256.OG2516_00879"/>
<accession>Q2CJ64</accession>
<evidence type="ECO:0000256" key="3">
    <source>
        <dbReference type="ARBA" id="ARBA00023239"/>
    </source>
</evidence>
<dbReference type="EMBL" id="AAOT01000002">
    <property type="protein sequence ID" value="EAR52736.1"/>
    <property type="molecule type" value="Genomic_DNA"/>
</dbReference>
<name>Q2CJ64_OCEGH</name>
<evidence type="ECO:0000313" key="6">
    <source>
        <dbReference type="Proteomes" id="UP000003635"/>
    </source>
</evidence>
<dbReference type="SUPFAM" id="SSF53686">
    <property type="entry name" value="Tryptophan synthase beta subunit-like PLP-dependent enzymes"/>
    <property type="match status" value="1"/>
</dbReference>
<dbReference type="GO" id="GO:0006565">
    <property type="term" value="P:L-serine catabolic process"/>
    <property type="evidence" value="ECO:0007669"/>
    <property type="project" value="TreeGrafter"/>
</dbReference>
<dbReference type="Pfam" id="PF00291">
    <property type="entry name" value="PALP"/>
    <property type="match status" value="1"/>
</dbReference>
<dbReference type="PANTHER" id="PTHR48078">
    <property type="entry name" value="THREONINE DEHYDRATASE, MITOCHONDRIAL-RELATED"/>
    <property type="match status" value="1"/>
</dbReference>
<keyword evidence="6" id="KW-1185">Reference proteome</keyword>
<dbReference type="InterPro" id="IPR036052">
    <property type="entry name" value="TrpB-like_PALP_sf"/>
</dbReference>
<organism evidence="5 6">
    <name type="scientific">Oceanicola granulosus (strain ATCC BAA-861 / DSM 15982 / KCTC 12143 / HTCC2516)</name>
    <dbReference type="NCBI Taxonomy" id="314256"/>
    <lineage>
        <taxon>Bacteria</taxon>
        <taxon>Pseudomonadati</taxon>
        <taxon>Pseudomonadota</taxon>
        <taxon>Alphaproteobacteria</taxon>
        <taxon>Rhodobacterales</taxon>
        <taxon>Roseobacteraceae</taxon>
        <taxon>Oceanicola</taxon>
    </lineage>
</organism>
<dbReference type="InterPro" id="IPR050147">
    <property type="entry name" value="Ser/Thr_Dehydratase"/>
</dbReference>
<dbReference type="AlphaFoldDB" id="Q2CJ64"/>
<comment type="cofactor">
    <cofactor evidence="1">
        <name>pyridoxal 5'-phosphate</name>
        <dbReference type="ChEBI" id="CHEBI:597326"/>
    </cofactor>
</comment>
<sequence length="367" mass="37746">MPRPSLYQRHARFLPGCEAAIDLGQGGTPLVKSRRIGAEAGIPDLRFKLEQLNPTGSYKDRFAGLAVGLARAEGHAACVATSSGNTGAALAAFCARAGMGCALYVSENAPQGKLEQMLAYGADVYRVARFTIDAAESGRISETLEREAAARGMQLFITAYAVSPGPMEGIKTLAYEIAEDAPEVADIFLPVGGGGLFVATGRGFDDLVSAGERARPPRLHAVQPVGNDTVATPLREGAAKARPVDTATTISGLGVGYILDGDEVVARARASGGRGYVIDEDRVRAVQRRLAQEEGLLVEPAGAVAVAGALDAAARGELAGDGPVVCVLTGHGFKDPATLQAMGAEPGARLIDRAAIPATFPGAGGAR</sequence>
<gene>
    <name evidence="5" type="ORF">OG2516_00879</name>
</gene>
<dbReference type="Gene3D" id="3.40.50.1100">
    <property type="match status" value="2"/>
</dbReference>
<feature type="domain" description="Tryptophan synthase beta chain-like PALP" evidence="4">
    <location>
        <begin position="21"/>
        <end position="330"/>
    </location>
</feature>
<evidence type="ECO:0000259" key="4">
    <source>
        <dbReference type="Pfam" id="PF00291"/>
    </source>
</evidence>
<dbReference type="GO" id="GO:0006567">
    <property type="term" value="P:L-threonine catabolic process"/>
    <property type="evidence" value="ECO:0007669"/>
    <property type="project" value="TreeGrafter"/>
</dbReference>
<evidence type="ECO:0000313" key="5">
    <source>
        <dbReference type="EMBL" id="EAR52736.1"/>
    </source>
</evidence>
<dbReference type="Proteomes" id="UP000003635">
    <property type="component" value="Unassembled WGS sequence"/>
</dbReference>
<comment type="caution">
    <text evidence="5">The sequence shown here is derived from an EMBL/GenBank/DDBJ whole genome shotgun (WGS) entry which is preliminary data.</text>
</comment>
<evidence type="ECO:0000256" key="2">
    <source>
        <dbReference type="ARBA" id="ARBA00022898"/>
    </source>
</evidence>
<dbReference type="GO" id="GO:0003941">
    <property type="term" value="F:L-serine ammonia-lyase activity"/>
    <property type="evidence" value="ECO:0007669"/>
    <property type="project" value="TreeGrafter"/>
</dbReference>
<dbReference type="RefSeq" id="WP_007253708.1">
    <property type="nucleotide sequence ID" value="NZ_CH724107.1"/>
</dbReference>
<reference evidence="5 6" key="1">
    <citation type="journal article" date="2010" name="J. Bacteriol.">
        <title>Genome sequences of Oceanicola granulosus HTCC2516(T) and Oceanicola batsensis HTCC2597(TDelta).</title>
        <authorList>
            <person name="Thrash J.C."/>
            <person name="Cho J.C."/>
            <person name="Vergin K.L."/>
            <person name="Giovannoni S.J."/>
        </authorList>
    </citation>
    <scope>NUCLEOTIDE SEQUENCE [LARGE SCALE GENOMIC DNA]</scope>
    <source>
        <strain evidence="6">ATCC BAA-861 / DSM 15982 / KCTC 12143 / HTCC2516</strain>
    </source>
</reference>
<dbReference type="HOGENOM" id="CLU_028142_4_0_5"/>
<dbReference type="GO" id="GO:0009097">
    <property type="term" value="P:isoleucine biosynthetic process"/>
    <property type="evidence" value="ECO:0007669"/>
    <property type="project" value="TreeGrafter"/>
</dbReference>
<dbReference type="GO" id="GO:0004794">
    <property type="term" value="F:threonine deaminase activity"/>
    <property type="evidence" value="ECO:0007669"/>
    <property type="project" value="TreeGrafter"/>
</dbReference>
<dbReference type="OrthoDB" id="9778118at2"/>
<protein>
    <submittedName>
        <fullName evidence="5">Threonine synthase</fullName>
    </submittedName>
</protein>
<keyword evidence="2" id="KW-0663">Pyridoxal phosphate</keyword>
<evidence type="ECO:0000256" key="1">
    <source>
        <dbReference type="ARBA" id="ARBA00001933"/>
    </source>
</evidence>
<keyword evidence="3" id="KW-0456">Lyase</keyword>
<dbReference type="InterPro" id="IPR001926">
    <property type="entry name" value="TrpB-like_PALP"/>
</dbReference>
<dbReference type="eggNOG" id="COG0498">
    <property type="taxonomic scope" value="Bacteria"/>
</dbReference>
<proteinExistence type="predicted"/>
<dbReference type="PANTHER" id="PTHR48078:SF6">
    <property type="entry name" value="L-THREONINE DEHYDRATASE CATABOLIC TDCB"/>
    <property type="match status" value="1"/>
</dbReference>